<evidence type="ECO:0000313" key="3">
    <source>
        <dbReference type="EMBL" id="TFY85698.1"/>
    </source>
</evidence>
<dbReference type="EMBL" id="QUZU01000040">
    <property type="protein sequence ID" value="TFY85698.1"/>
    <property type="molecule type" value="Genomic_DNA"/>
</dbReference>
<keyword evidence="2" id="KW-0732">Signal</keyword>
<keyword evidence="4" id="KW-1185">Reference proteome</keyword>
<reference evidence="3 4" key="1">
    <citation type="journal article" date="2019" name="Syst. Appl. Microbiol.">
        <title>New species of pathogenic Pseudomonas isolated from citrus in Tunisia: Proposal of Pseudomonas kairouanensis sp. nov. and Pseudomonas nabeulensis sp. nov.</title>
        <authorList>
            <person name="Oueslati M."/>
            <person name="Mulet M."/>
            <person name="Gomila M."/>
            <person name="Berge O."/>
            <person name="Hajlaoui M.R."/>
            <person name="Lalucat J."/>
            <person name="Sadfi-Zouaoui N."/>
            <person name="Garcia-Valdes E."/>
        </authorList>
    </citation>
    <scope>NUCLEOTIDE SEQUENCE [LARGE SCALE GENOMIC DNA]</scope>
    <source>
        <strain evidence="3 4">KC12</strain>
    </source>
</reference>
<feature type="chain" id="PRO_5021189289" evidence="2">
    <location>
        <begin position="19"/>
        <end position="92"/>
    </location>
</feature>
<dbReference type="OrthoDB" id="7068897at2"/>
<accession>A0A4Z0AI75</accession>
<feature type="region of interest" description="Disordered" evidence="1">
    <location>
        <begin position="71"/>
        <end position="92"/>
    </location>
</feature>
<proteinExistence type="predicted"/>
<dbReference type="RefSeq" id="WP_135291537.1">
    <property type="nucleotide sequence ID" value="NZ_QUZU01000040.1"/>
</dbReference>
<name>A0A4Z0AI75_9PSED</name>
<gene>
    <name evidence="3" type="ORF">DYL59_24715</name>
</gene>
<dbReference type="AlphaFoldDB" id="A0A4Z0AI75"/>
<evidence type="ECO:0000313" key="4">
    <source>
        <dbReference type="Proteomes" id="UP000297391"/>
    </source>
</evidence>
<evidence type="ECO:0000256" key="2">
    <source>
        <dbReference type="SAM" id="SignalP"/>
    </source>
</evidence>
<sequence>MKAHYFVCLALLPLAASAIEPGPSSPQQAETENWLTMQIDGRAASATPQRTTPAEREQALQRWLDSNKYPIPQYFEQTGGGGSKGGSSSRSN</sequence>
<evidence type="ECO:0000256" key="1">
    <source>
        <dbReference type="SAM" id="MobiDB-lite"/>
    </source>
</evidence>
<dbReference type="Proteomes" id="UP000297391">
    <property type="component" value="Unassembled WGS sequence"/>
</dbReference>
<comment type="caution">
    <text evidence="3">The sequence shown here is derived from an EMBL/GenBank/DDBJ whole genome shotgun (WGS) entry which is preliminary data.</text>
</comment>
<organism evidence="3 4">
    <name type="scientific">Pseudomonas kairouanensis</name>
    <dbReference type="NCBI Taxonomy" id="2293832"/>
    <lineage>
        <taxon>Bacteria</taxon>
        <taxon>Pseudomonadati</taxon>
        <taxon>Pseudomonadota</taxon>
        <taxon>Gammaproteobacteria</taxon>
        <taxon>Pseudomonadales</taxon>
        <taxon>Pseudomonadaceae</taxon>
        <taxon>Pseudomonas</taxon>
    </lineage>
</organism>
<protein>
    <submittedName>
        <fullName evidence="3">DUF3613 domain-containing protein</fullName>
    </submittedName>
</protein>
<feature type="signal peptide" evidence="2">
    <location>
        <begin position="1"/>
        <end position="18"/>
    </location>
</feature>
<dbReference type="InterPro" id="IPR022053">
    <property type="entry name" value="DUF3613"/>
</dbReference>
<dbReference type="Pfam" id="PF12266">
    <property type="entry name" value="DUF3613"/>
    <property type="match status" value="1"/>
</dbReference>